<dbReference type="PANTHER" id="PTHR30273">
    <property type="entry name" value="PERIPLASMIC SIGNAL SENSOR AND SIGMA FACTOR ACTIVATOR FECR-RELATED"/>
    <property type="match status" value="1"/>
</dbReference>
<evidence type="ECO:0000313" key="3">
    <source>
        <dbReference type="Proteomes" id="UP000318878"/>
    </source>
</evidence>
<keyword evidence="1" id="KW-0472">Membrane</keyword>
<proteinExistence type="predicted"/>
<dbReference type="Pfam" id="PF13385">
    <property type="entry name" value="Laminin_G_3"/>
    <property type="match status" value="1"/>
</dbReference>
<evidence type="ECO:0000256" key="1">
    <source>
        <dbReference type="SAM" id="Phobius"/>
    </source>
</evidence>
<dbReference type="InterPro" id="IPR012373">
    <property type="entry name" value="Ferrdict_sens_TM"/>
</dbReference>
<name>A0A5C5UWS0_9BACT</name>
<keyword evidence="1" id="KW-1133">Transmembrane helix</keyword>
<protein>
    <recommendedName>
        <fullName evidence="4">LamG-like jellyroll fold domain-containing protein</fullName>
    </recommendedName>
</protein>
<sequence length="526" mass="56458">MTNDQQILELTDRQLNGSATAEDVAQLEQLLSNDPAAQVAYLRYALLHGQLSLSSPALAATAEKTKEPISSAPKTTRRDWRLVYLSIATAASVLLAVGIVTTKLVRSNVDLPPPTLTDARSGYDNRQPPLGMVGKLGADELGPMTLSVDQGETEFASNGGASVRVTGPAMLGVPSRSGGVLYNGVVHAKPDGPESRFSVTAANLRVVDSGAEYQVAMLDDRHIRVEALSGQVDVQARIRRPLYYWNFDQSGQNAEQAVPTPMTWGKRTTRATGIVGDGAAAFENSPESYLQSDEGTGGEVGEGGMACSSGITLEALFISNWSGKQFDYDEIFRKEDGVYRILLSFQNDGDVGDYDTPEVTPGPCLSFGLYIENQGYSELDMPLDGREGRPTVEELTDGNPHHVVATYDSFSGKKSLYIDGRLRFGHQFPVGGLVLCGGSAPAVIGNMWRMQEPFAGVIDEVALYDFPLTPQEIETHFANASAGVSYFGVAAGPIDPARWRSVTLVTAGMPQVFDKQTGEPVDVLIP</sequence>
<evidence type="ECO:0008006" key="4">
    <source>
        <dbReference type="Google" id="ProtNLM"/>
    </source>
</evidence>
<feature type="transmembrane region" description="Helical" evidence="1">
    <location>
        <begin position="82"/>
        <end position="101"/>
    </location>
</feature>
<gene>
    <name evidence="2" type="ORF">Enr8_41490</name>
</gene>
<dbReference type="InterPro" id="IPR013320">
    <property type="entry name" value="ConA-like_dom_sf"/>
</dbReference>
<dbReference type="GO" id="GO:0016989">
    <property type="term" value="F:sigma factor antagonist activity"/>
    <property type="evidence" value="ECO:0007669"/>
    <property type="project" value="TreeGrafter"/>
</dbReference>
<keyword evidence="3" id="KW-1185">Reference proteome</keyword>
<dbReference type="Gene3D" id="2.60.120.200">
    <property type="match status" value="1"/>
</dbReference>
<comment type="caution">
    <text evidence="2">The sequence shown here is derived from an EMBL/GenBank/DDBJ whole genome shotgun (WGS) entry which is preliminary data.</text>
</comment>
<dbReference type="OrthoDB" id="261210at2"/>
<dbReference type="RefSeq" id="WP_146435210.1">
    <property type="nucleotide sequence ID" value="NZ_SJPF01000005.1"/>
</dbReference>
<dbReference type="SUPFAM" id="SSF49899">
    <property type="entry name" value="Concanavalin A-like lectins/glucanases"/>
    <property type="match status" value="1"/>
</dbReference>
<evidence type="ECO:0000313" key="2">
    <source>
        <dbReference type="EMBL" id="TWT30628.1"/>
    </source>
</evidence>
<dbReference type="AlphaFoldDB" id="A0A5C5UWS0"/>
<accession>A0A5C5UWS0</accession>
<dbReference type="PANTHER" id="PTHR30273:SF2">
    <property type="entry name" value="PROTEIN FECR"/>
    <property type="match status" value="1"/>
</dbReference>
<reference evidence="2 3" key="1">
    <citation type="submission" date="2019-02" db="EMBL/GenBank/DDBJ databases">
        <title>Deep-cultivation of Planctomycetes and their phenomic and genomic characterization uncovers novel biology.</title>
        <authorList>
            <person name="Wiegand S."/>
            <person name="Jogler M."/>
            <person name="Boedeker C."/>
            <person name="Pinto D."/>
            <person name="Vollmers J."/>
            <person name="Rivas-Marin E."/>
            <person name="Kohn T."/>
            <person name="Peeters S.H."/>
            <person name="Heuer A."/>
            <person name="Rast P."/>
            <person name="Oberbeckmann S."/>
            <person name="Bunk B."/>
            <person name="Jeske O."/>
            <person name="Meyerdierks A."/>
            <person name="Storesund J.E."/>
            <person name="Kallscheuer N."/>
            <person name="Luecker S."/>
            <person name="Lage O.M."/>
            <person name="Pohl T."/>
            <person name="Merkel B.J."/>
            <person name="Hornburger P."/>
            <person name="Mueller R.-W."/>
            <person name="Bruemmer F."/>
            <person name="Labrenz M."/>
            <person name="Spormann A.M."/>
            <person name="Op Den Camp H."/>
            <person name="Overmann J."/>
            <person name="Amann R."/>
            <person name="Jetten M.S.M."/>
            <person name="Mascher T."/>
            <person name="Medema M.H."/>
            <person name="Devos D.P."/>
            <person name="Kaster A.-K."/>
            <person name="Ovreas L."/>
            <person name="Rohde M."/>
            <person name="Galperin M.Y."/>
            <person name="Jogler C."/>
        </authorList>
    </citation>
    <scope>NUCLEOTIDE SEQUENCE [LARGE SCALE GENOMIC DNA]</scope>
    <source>
        <strain evidence="2 3">Enr8</strain>
    </source>
</reference>
<keyword evidence="1" id="KW-0812">Transmembrane</keyword>
<organism evidence="2 3">
    <name type="scientific">Blastopirellula retiformator</name>
    <dbReference type="NCBI Taxonomy" id="2527970"/>
    <lineage>
        <taxon>Bacteria</taxon>
        <taxon>Pseudomonadati</taxon>
        <taxon>Planctomycetota</taxon>
        <taxon>Planctomycetia</taxon>
        <taxon>Pirellulales</taxon>
        <taxon>Pirellulaceae</taxon>
        <taxon>Blastopirellula</taxon>
    </lineage>
</organism>
<dbReference type="Proteomes" id="UP000318878">
    <property type="component" value="Unassembled WGS sequence"/>
</dbReference>
<dbReference type="EMBL" id="SJPF01000005">
    <property type="protein sequence ID" value="TWT30628.1"/>
    <property type="molecule type" value="Genomic_DNA"/>
</dbReference>